<evidence type="ECO:0000256" key="1">
    <source>
        <dbReference type="SAM" id="MobiDB-lite"/>
    </source>
</evidence>
<keyword evidence="3" id="KW-1185">Reference proteome</keyword>
<feature type="region of interest" description="Disordered" evidence="1">
    <location>
        <begin position="1"/>
        <end position="90"/>
    </location>
</feature>
<organism evidence="2 3">
    <name type="scientific">Rhizophlyctis rosea</name>
    <dbReference type="NCBI Taxonomy" id="64517"/>
    <lineage>
        <taxon>Eukaryota</taxon>
        <taxon>Fungi</taxon>
        <taxon>Fungi incertae sedis</taxon>
        <taxon>Chytridiomycota</taxon>
        <taxon>Chytridiomycota incertae sedis</taxon>
        <taxon>Chytridiomycetes</taxon>
        <taxon>Rhizophlyctidales</taxon>
        <taxon>Rhizophlyctidaceae</taxon>
        <taxon>Rhizophlyctis</taxon>
    </lineage>
</organism>
<feature type="region of interest" description="Disordered" evidence="1">
    <location>
        <begin position="134"/>
        <end position="167"/>
    </location>
</feature>
<name>A0AAD5S8H7_9FUNG</name>
<gene>
    <name evidence="2" type="ORF">HK097_010843</name>
</gene>
<feature type="non-terminal residue" evidence="2">
    <location>
        <position position="1"/>
    </location>
</feature>
<accession>A0AAD5S8H7</accession>
<feature type="compositionally biased region" description="Low complexity" evidence="1">
    <location>
        <begin position="37"/>
        <end position="74"/>
    </location>
</feature>
<protein>
    <submittedName>
        <fullName evidence="2">Uncharacterized protein</fullName>
    </submittedName>
</protein>
<reference evidence="2" key="1">
    <citation type="submission" date="2020-05" db="EMBL/GenBank/DDBJ databases">
        <title>Phylogenomic resolution of chytrid fungi.</title>
        <authorList>
            <person name="Stajich J.E."/>
            <person name="Amses K."/>
            <person name="Simmons R."/>
            <person name="Seto K."/>
            <person name="Myers J."/>
            <person name="Bonds A."/>
            <person name="Quandt C.A."/>
            <person name="Barry K."/>
            <person name="Liu P."/>
            <person name="Grigoriev I."/>
            <person name="Longcore J.E."/>
            <person name="James T.Y."/>
        </authorList>
    </citation>
    <scope>NUCLEOTIDE SEQUENCE</scope>
    <source>
        <strain evidence="2">JEL0318</strain>
    </source>
</reference>
<dbReference type="AlphaFoldDB" id="A0AAD5S8H7"/>
<comment type="caution">
    <text evidence="2">The sequence shown here is derived from an EMBL/GenBank/DDBJ whole genome shotgun (WGS) entry which is preliminary data.</text>
</comment>
<proteinExistence type="predicted"/>
<evidence type="ECO:0000313" key="2">
    <source>
        <dbReference type="EMBL" id="KAJ3048144.1"/>
    </source>
</evidence>
<feature type="compositionally biased region" description="Basic residues" evidence="1">
    <location>
        <begin position="24"/>
        <end position="36"/>
    </location>
</feature>
<feature type="compositionally biased region" description="Polar residues" evidence="1">
    <location>
        <begin position="75"/>
        <end position="88"/>
    </location>
</feature>
<dbReference type="Proteomes" id="UP001212841">
    <property type="component" value="Unassembled WGS sequence"/>
</dbReference>
<sequence>MKGPPALPLQMQGVDHLVLPNPPRPHRRLPPHHQHLRLSLSSLRNPSPVRGASPRSSSPTSSCSGASTSGPASPNGCTSPKTPKSAKSVTFKEVVAVSPTWDKFEYDRTGTEKSDISRDELMELLRLRKEYQKHTARLHQAREHQQRLSHQSFHPIPSPYHQQQPTY</sequence>
<evidence type="ECO:0000313" key="3">
    <source>
        <dbReference type="Proteomes" id="UP001212841"/>
    </source>
</evidence>
<dbReference type="EMBL" id="JADGJD010000840">
    <property type="protein sequence ID" value="KAJ3048144.1"/>
    <property type="molecule type" value="Genomic_DNA"/>
</dbReference>